<reference evidence="2" key="1">
    <citation type="journal article" date="2021" name="PeerJ">
        <title>Extensive microbial diversity within the chicken gut microbiome revealed by metagenomics and culture.</title>
        <authorList>
            <person name="Gilroy R."/>
            <person name="Ravi A."/>
            <person name="Getino M."/>
            <person name="Pursley I."/>
            <person name="Horton D.L."/>
            <person name="Alikhan N.F."/>
            <person name="Baker D."/>
            <person name="Gharbi K."/>
            <person name="Hall N."/>
            <person name="Watson M."/>
            <person name="Adriaenssens E.M."/>
            <person name="Foster-Nyarko E."/>
            <person name="Jarju S."/>
            <person name="Secka A."/>
            <person name="Antonio M."/>
            <person name="Oren A."/>
            <person name="Chaudhuri R.R."/>
            <person name="La Ragione R."/>
            <person name="Hildebrand F."/>
            <person name="Pallen M.J."/>
        </authorList>
    </citation>
    <scope>NUCLEOTIDE SEQUENCE</scope>
    <source>
        <strain evidence="2">316</strain>
    </source>
</reference>
<evidence type="ECO:0000313" key="2">
    <source>
        <dbReference type="EMBL" id="HJE25465.1"/>
    </source>
</evidence>
<gene>
    <name evidence="2" type="ORF">K8W01_17570</name>
</gene>
<dbReference type="Proteomes" id="UP000742631">
    <property type="component" value="Unassembled WGS sequence"/>
</dbReference>
<dbReference type="EMBL" id="DYYG01000053">
    <property type="protein sequence ID" value="HJE25465.1"/>
    <property type="molecule type" value="Genomic_DNA"/>
</dbReference>
<sequence>MPRPVSSGRASAGLPTRIVLSALVGLLSLLVIVGLPADGSALGGIPQVRGEVSFEQRPDTDPLASVRSAAPMLDLDDSASHGRIAAAISVPLRVDATAQARPTSDRIPAAAHRSRPERPPRA</sequence>
<name>A0A921E4R4_9HYPH</name>
<comment type="caution">
    <text evidence="2">The sequence shown here is derived from an EMBL/GenBank/DDBJ whole genome shotgun (WGS) entry which is preliminary data.</text>
</comment>
<dbReference type="AlphaFoldDB" id="A0A921E4R4"/>
<feature type="region of interest" description="Disordered" evidence="1">
    <location>
        <begin position="97"/>
        <end position="122"/>
    </location>
</feature>
<protein>
    <submittedName>
        <fullName evidence="2">Uncharacterized protein</fullName>
    </submittedName>
</protein>
<evidence type="ECO:0000256" key="1">
    <source>
        <dbReference type="SAM" id="MobiDB-lite"/>
    </source>
</evidence>
<reference evidence="2" key="2">
    <citation type="submission" date="2021-09" db="EMBL/GenBank/DDBJ databases">
        <authorList>
            <person name="Gilroy R."/>
        </authorList>
    </citation>
    <scope>NUCLEOTIDE SEQUENCE</scope>
    <source>
        <strain evidence="2">316</strain>
    </source>
</reference>
<proteinExistence type="predicted"/>
<accession>A0A921E4R4</accession>
<evidence type="ECO:0000313" key="3">
    <source>
        <dbReference type="Proteomes" id="UP000742631"/>
    </source>
</evidence>
<organism evidence="2 3">
    <name type="scientific">Methylorubrum populi</name>
    <dbReference type="NCBI Taxonomy" id="223967"/>
    <lineage>
        <taxon>Bacteria</taxon>
        <taxon>Pseudomonadati</taxon>
        <taxon>Pseudomonadota</taxon>
        <taxon>Alphaproteobacteria</taxon>
        <taxon>Hyphomicrobiales</taxon>
        <taxon>Methylobacteriaceae</taxon>
        <taxon>Methylorubrum</taxon>
    </lineage>
</organism>